<evidence type="ECO:0000256" key="2">
    <source>
        <dbReference type="ARBA" id="ARBA00022517"/>
    </source>
</evidence>
<dbReference type="SUPFAM" id="SSF50346">
    <property type="entry name" value="PRC-barrel domain"/>
    <property type="match status" value="1"/>
</dbReference>
<dbReference type="InterPro" id="IPR009000">
    <property type="entry name" value="Transl_B-barrel_sf"/>
</dbReference>
<dbReference type="Proteomes" id="UP000192731">
    <property type="component" value="Unassembled WGS sequence"/>
</dbReference>
<dbReference type="GO" id="GO:0006364">
    <property type="term" value="P:rRNA processing"/>
    <property type="evidence" value="ECO:0007669"/>
    <property type="project" value="UniProtKB-UniRule"/>
</dbReference>
<keyword evidence="2 5" id="KW-0690">Ribosome biogenesis</keyword>
<feature type="domain" description="Ribosome maturation factor RimM PRC barrel" evidence="7">
    <location>
        <begin position="97"/>
        <end position="162"/>
    </location>
</feature>
<dbReference type="EMBL" id="FWWT01000022">
    <property type="protein sequence ID" value="SMB93811.1"/>
    <property type="molecule type" value="Genomic_DNA"/>
</dbReference>
<reference evidence="8 9" key="1">
    <citation type="submission" date="2017-04" db="EMBL/GenBank/DDBJ databases">
        <authorList>
            <person name="Afonso C.L."/>
            <person name="Miller P.J."/>
            <person name="Scott M.A."/>
            <person name="Spackman E."/>
            <person name="Goraichik I."/>
            <person name="Dimitrov K.M."/>
            <person name="Suarez D.L."/>
            <person name="Swayne D.E."/>
        </authorList>
    </citation>
    <scope>NUCLEOTIDE SEQUENCE [LARGE SCALE GENOMIC DNA]</scope>
    <source>
        <strain evidence="8 9">DSM 11270</strain>
    </source>
</reference>
<dbReference type="Gene3D" id="2.30.30.240">
    <property type="entry name" value="PRC-barrel domain"/>
    <property type="match status" value="1"/>
</dbReference>
<name>A0A1W1VL78_DESTI</name>
<dbReference type="InterPro" id="IPR011961">
    <property type="entry name" value="RimM"/>
</dbReference>
<comment type="function">
    <text evidence="5">An accessory protein needed during the final step in the assembly of 30S ribosomal subunit, possibly for assembly of the head region. Essential for efficient processing of 16S rRNA. May be needed both before and after RbfA during the maturation of 16S rRNA. It has affinity for free ribosomal 30S subunits but not for 70S ribosomes.</text>
</comment>
<comment type="subcellular location">
    <subcellularLocation>
        <location evidence="5">Cytoplasm</location>
    </subcellularLocation>
</comment>
<dbReference type="Gene3D" id="2.40.30.60">
    <property type="entry name" value="RimM"/>
    <property type="match status" value="1"/>
</dbReference>
<sequence length="164" mass="18937">MIKIGQIIATHGIDGKLKIYPLTDNPKRFEDLEYVYLESKAGLDKVHIETINYHKNCLLIKFKEIDDVDKAKNLIKLYLVISEDMLVLLPEDQFFIFQIIGLNVYEDDNFLGRVTDVIETGSNDVYIVKKDKKEILIPALKTVVKKIDLEEKRMLVDLPEGLLD</sequence>
<dbReference type="NCBIfam" id="TIGR02273">
    <property type="entry name" value="16S_RimM"/>
    <property type="match status" value="1"/>
</dbReference>
<keyword evidence="4 5" id="KW-0143">Chaperone</keyword>
<keyword evidence="9" id="KW-1185">Reference proteome</keyword>
<evidence type="ECO:0000313" key="8">
    <source>
        <dbReference type="EMBL" id="SMB93811.1"/>
    </source>
</evidence>
<gene>
    <name evidence="5" type="primary">rimM</name>
    <name evidence="8" type="ORF">SAMN00017405_0097</name>
</gene>
<evidence type="ECO:0000256" key="3">
    <source>
        <dbReference type="ARBA" id="ARBA00022552"/>
    </source>
</evidence>
<evidence type="ECO:0000259" key="6">
    <source>
        <dbReference type="Pfam" id="PF01782"/>
    </source>
</evidence>
<organism evidence="8 9">
    <name type="scientific">Desulfonispora thiosulfatigenes DSM 11270</name>
    <dbReference type="NCBI Taxonomy" id="656914"/>
    <lineage>
        <taxon>Bacteria</taxon>
        <taxon>Bacillati</taxon>
        <taxon>Bacillota</taxon>
        <taxon>Clostridia</taxon>
        <taxon>Eubacteriales</taxon>
        <taxon>Peptococcaceae</taxon>
        <taxon>Desulfonispora</taxon>
    </lineage>
</organism>
<evidence type="ECO:0000259" key="7">
    <source>
        <dbReference type="Pfam" id="PF24986"/>
    </source>
</evidence>
<dbReference type="STRING" id="656914.SAMN00017405_0097"/>
<dbReference type="GO" id="GO:0042274">
    <property type="term" value="P:ribosomal small subunit biogenesis"/>
    <property type="evidence" value="ECO:0007669"/>
    <property type="project" value="UniProtKB-UniRule"/>
</dbReference>
<dbReference type="InterPro" id="IPR036976">
    <property type="entry name" value="RimM_N_sf"/>
</dbReference>
<evidence type="ECO:0000313" key="9">
    <source>
        <dbReference type="Proteomes" id="UP000192731"/>
    </source>
</evidence>
<evidence type="ECO:0000256" key="1">
    <source>
        <dbReference type="ARBA" id="ARBA00022490"/>
    </source>
</evidence>
<proteinExistence type="inferred from homology"/>
<dbReference type="Pfam" id="PF24986">
    <property type="entry name" value="PRC_RimM"/>
    <property type="match status" value="1"/>
</dbReference>
<dbReference type="GO" id="GO:0005840">
    <property type="term" value="C:ribosome"/>
    <property type="evidence" value="ECO:0007669"/>
    <property type="project" value="InterPro"/>
</dbReference>
<feature type="domain" description="RimM N-terminal" evidence="6">
    <location>
        <begin position="4"/>
        <end position="84"/>
    </location>
</feature>
<keyword evidence="1 5" id="KW-0963">Cytoplasm</keyword>
<comment type="subunit">
    <text evidence="5">Binds ribosomal protein uS19.</text>
</comment>
<dbReference type="InterPro" id="IPR056792">
    <property type="entry name" value="PRC_RimM"/>
</dbReference>
<dbReference type="SUPFAM" id="SSF50447">
    <property type="entry name" value="Translation proteins"/>
    <property type="match status" value="1"/>
</dbReference>
<keyword evidence="3 5" id="KW-0698">rRNA processing</keyword>
<dbReference type="Pfam" id="PF01782">
    <property type="entry name" value="RimM"/>
    <property type="match status" value="1"/>
</dbReference>
<dbReference type="HAMAP" id="MF_00014">
    <property type="entry name" value="Ribosome_mat_RimM"/>
    <property type="match status" value="1"/>
</dbReference>
<comment type="similarity">
    <text evidence="5">Belongs to the RimM family.</text>
</comment>
<dbReference type="GO" id="GO:0043022">
    <property type="term" value="F:ribosome binding"/>
    <property type="evidence" value="ECO:0007669"/>
    <property type="project" value="InterPro"/>
</dbReference>
<dbReference type="GO" id="GO:0005737">
    <property type="term" value="C:cytoplasm"/>
    <property type="evidence" value="ECO:0007669"/>
    <property type="project" value="UniProtKB-SubCell"/>
</dbReference>
<evidence type="ECO:0000256" key="5">
    <source>
        <dbReference type="HAMAP-Rule" id="MF_00014"/>
    </source>
</evidence>
<evidence type="ECO:0000256" key="4">
    <source>
        <dbReference type="ARBA" id="ARBA00023186"/>
    </source>
</evidence>
<dbReference type="InterPro" id="IPR011033">
    <property type="entry name" value="PRC_barrel-like_sf"/>
</dbReference>
<dbReference type="InterPro" id="IPR002676">
    <property type="entry name" value="RimM_N"/>
</dbReference>
<protein>
    <recommendedName>
        <fullName evidence="5">Ribosome maturation factor RimM</fullName>
    </recommendedName>
</protein>
<comment type="domain">
    <text evidence="5">The PRC barrel domain binds ribosomal protein uS19.</text>
</comment>
<dbReference type="AlphaFoldDB" id="A0A1W1VL78"/>
<dbReference type="PANTHER" id="PTHR33692">
    <property type="entry name" value="RIBOSOME MATURATION FACTOR RIMM"/>
    <property type="match status" value="1"/>
</dbReference>
<dbReference type="PANTHER" id="PTHR33692:SF1">
    <property type="entry name" value="RIBOSOME MATURATION FACTOR RIMM"/>
    <property type="match status" value="1"/>
</dbReference>
<accession>A0A1W1VL78</accession>